<feature type="transmembrane region" description="Helical" evidence="2">
    <location>
        <begin position="122"/>
        <end position="142"/>
    </location>
</feature>
<evidence type="ECO:0000256" key="1">
    <source>
        <dbReference type="SAM" id="MobiDB-lite"/>
    </source>
</evidence>
<accession>A0AAV5SWM0</accession>
<evidence type="ECO:0000256" key="2">
    <source>
        <dbReference type="SAM" id="Phobius"/>
    </source>
</evidence>
<evidence type="ECO:0000313" key="3">
    <source>
        <dbReference type="EMBL" id="GMS84480.1"/>
    </source>
</evidence>
<keyword evidence="2" id="KW-0472">Membrane</keyword>
<keyword evidence="4" id="KW-1185">Reference proteome</keyword>
<name>A0AAV5SWM0_9BILA</name>
<evidence type="ECO:0000313" key="4">
    <source>
        <dbReference type="Proteomes" id="UP001432027"/>
    </source>
</evidence>
<dbReference type="EMBL" id="BTSX01000002">
    <property type="protein sequence ID" value="GMS84480.1"/>
    <property type="molecule type" value="Genomic_DNA"/>
</dbReference>
<feature type="transmembrane region" description="Helical" evidence="2">
    <location>
        <begin position="57"/>
        <end position="80"/>
    </location>
</feature>
<feature type="compositionally biased region" description="Polar residues" evidence="1">
    <location>
        <begin position="1"/>
        <end position="11"/>
    </location>
</feature>
<feature type="region of interest" description="Disordered" evidence="1">
    <location>
        <begin position="1"/>
        <end position="44"/>
    </location>
</feature>
<protein>
    <recommendedName>
        <fullName evidence="5">SXP/RAL-2 family protein Ani s 5-like cation-binding domain-containing protein</fullName>
    </recommendedName>
</protein>
<dbReference type="AlphaFoldDB" id="A0AAV5SWM0"/>
<gene>
    <name evidence="3" type="ORF">PENTCL1PPCAC_6655</name>
</gene>
<keyword evidence="2" id="KW-0812">Transmembrane</keyword>
<proteinExistence type="predicted"/>
<dbReference type="Proteomes" id="UP001432027">
    <property type="component" value="Unassembled WGS sequence"/>
</dbReference>
<organism evidence="3 4">
    <name type="scientific">Pristionchus entomophagus</name>
    <dbReference type="NCBI Taxonomy" id="358040"/>
    <lineage>
        <taxon>Eukaryota</taxon>
        <taxon>Metazoa</taxon>
        <taxon>Ecdysozoa</taxon>
        <taxon>Nematoda</taxon>
        <taxon>Chromadorea</taxon>
        <taxon>Rhabditida</taxon>
        <taxon>Rhabditina</taxon>
        <taxon>Diplogasteromorpha</taxon>
        <taxon>Diplogasteroidea</taxon>
        <taxon>Neodiplogasteridae</taxon>
        <taxon>Pristionchus</taxon>
    </lineage>
</organism>
<comment type="caution">
    <text evidence="3">The sequence shown here is derived from an EMBL/GenBank/DDBJ whole genome shotgun (WGS) entry which is preliminary data.</text>
</comment>
<evidence type="ECO:0008006" key="5">
    <source>
        <dbReference type="Google" id="ProtNLM"/>
    </source>
</evidence>
<sequence>MSQSGMPSPNARSRRGKSHRDNSFSNLADAVAPTPPGFSPIWPRSKEDIDPDMKQTIMALATDATISAFLIIIALVKFIFQSILAVYNAVTDCLTEAIRPFFLKCCIVHTFYKKHPEETKRMFRILVSSLLLSFLCGSIHSLNSTFFNQKLANYSLTDKQIEEIANKYNNAAKPKQAINNWVKKLQKNRSEIKEILLKMNDASSFIDKMFNDTIKEAKKVVNSTLIDQFESIKSSHDDAFKQNLAVAQSSLIKAASSIVDNSTLTQLKNAINSPLVKIGNDTTRLYKLKSYITFFQ</sequence>
<reference evidence="3" key="1">
    <citation type="submission" date="2023-10" db="EMBL/GenBank/DDBJ databases">
        <title>Genome assembly of Pristionchus species.</title>
        <authorList>
            <person name="Yoshida K."/>
            <person name="Sommer R.J."/>
        </authorList>
    </citation>
    <scope>NUCLEOTIDE SEQUENCE</scope>
    <source>
        <strain evidence="3">RS0144</strain>
    </source>
</reference>
<keyword evidence="2" id="KW-1133">Transmembrane helix</keyword>